<dbReference type="Pfam" id="PF09314">
    <property type="entry name" value="DUF1972"/>
    <property type="match status" value="1"/>
</dbReference>
<dbReference type="EMBL" id="QAOQ01000001">
    <property type="protein sequence ID" value="PTR01300.1"/>
    <property type="molecule type" value="Genomic_DNA"/>
</dbReference>
<organism evidence="3 4">
    <name type="scientific">Mucilaginibacter yixingensis</name>
    <dbReference type="NCBI Taxonomy" id="1295612"/>
    <lineage>
        <taxon>Bacteria</taxon>
        <taxon>Pseudomonadati</taxon>
        <taxon>Bacteroidota</taxon>
        <taxon>Sphingobacteriia</taxon>
        <taxon>Sphingobacteriales</taxon>
        <taxon>Sphingobacteriaceae</taxon>
        <taxon>Mucilaginibacter</taxon>
    </lineage>
</organism>
<keyword evidence="1" id="KW-0472">Membrane</keyword>
<keyword evidence="4" id="KW-1185">Reference proteome</keyword>
<evidence type="ECO:0000256" key="1">
    <source>
        <dbReference type="SAM" id="Phobius"/>
    </source>
</evidence>
<feature type="transmembrane region" description="Helical" evidence="1">
    <location>
        <begin position="82"/>
        <end position="103"/>
    </location>
</feature>
<accession>A0A2T5JFU1</accession>
<evidence type="ECO:0000313" key="3">
    <source>
        <dbReference type="EMBL" id="PTR01300.1"/>
    </source>
</evidence>
<dbReference type="Proteomes" id="UP000244168">
    <property type="component" value="Unassembled WGS sequence"/>
</dbReference>
<gene>
    <name evidence="3" type="ORF">C8P68_101534</name>
</gene>
<dbReference type="GO" id="GO:0016740">
    <property type="term" value="F:transferase activity"/>
    <property type="evidence" value="ECO:0007669"/>
    <property type="project" value="UniProtKB-KW"/>
</dbReference>
<feature type="domain" description="DUF1972" evidence="2">
    <location>
        <begin position="4"/>
        <end position="155"/>
    </location>
</feature>
<dbReference type="AlphaFoldDB" id="A0A2T5JFU1"/>
<comment type="caution">
    <text evidence="3">The sequence shown here is derived from an EMBL/GenBank/DDBJ whole genome shotgun (WGS) entry which is preliminary data.</text>
</comment>
<keyword evidence="1" id="KW-1133">Transmembrane helix</keyword>
<evidence type="ECO:0000259" key="2">
    <source>
        <dbReference type="Pfam" id="PF09314"/>
    </source>
</evidence>
<dbReference type="OrthoDB" id="9792269at2"/>
<dbReference type="RefSeq" id="WP_107826701.1">
    <property type="nucleotide sequence ID" value="NZ_CP160205.1"/>
</dbReference>
<name>A0A2T5JFU1_9SPHI</name>
<sequence>MKRKKIAIIGTAGIPAKYTGFETLAAHIVDNLGKNWDFTVYCSSKQYGRKARKFNGARLVYLPFKADGVQSFFYDLVSIFHALFYADVLFIMGVSSAFIIPFIRLFTNKKVITSVDGFEWKRNNYTKLSVAYRRAAEWVAKKCAHINIENNESMQDVAALRHYLLGKGHVPDVVRNKYSFINERYAFGFCRIAPENNVEMILQSFVLAPHHQLVLVGNWQKSEYGRSLRKVFSSYSNIHMLDAIRNQQELDMLARNSFAYIHGNVPGGLDPVLLEAMFSGLPVLAMKTPNNMEVTEGNALYFDSAIALSVLLNHTTVGEFQYIGQVMKETVQRRYTWALVATKYEVLFNRVTEKPHSVTPVEKKRPINLLRFNAVFNH</sequence>
<dbReference type="InterPro" id="IPR015393">
    <property type="entry name" value="DUF1972"/>
</dbReference>
<protein>
    <submittedName>
        <fullName evidence="3">Glycosyltransferase involved in cell wall biosynthesis</fullName>
    </submittedName>
</protein>
<dbReference type="Gene3D" id="3.40.50.2000">
    <property type="entry name" value="Glycogen Phosphorylase B"/>
    <property type="match status" value="1"/>
</dbReference>
<proteinExistence type="predicted"/>
<dbReference type="SUPFAM" id="SSF53756">
    <property type="entry name" value="UDP-Glycosyltransferase/glycogen phosphorylase"/>
    <property type="match status" value="1"/>
</dbReference>
<reference evidence="3 4" key="1">
    <citation type="submission" date="2018-04" db="EMBL/GenBank/DDBJ databases">
        <title>Genomic Encyclopedia of Archaeal and Bacterial Type Strains, Phase II (KMG-II): from individual species to whole genera.</title>
        <authorList>
            <person name="Goeker M."/>
        </authorList>
    </citation>
    <scope>NUCLEOTIDE SEQUENCE [LARGE SCALE GENOMIC DNA]</scope>
    <source>
        <strain evidence="3 4">DSM 26809</strain>
    </source>
</reference>
<keyword evidence="3" id="KW-0808">Transferase</keyword>
<evidence type="ECO:0000313" key="4">
    <source>
        <dbReference type="Proteomes" id="UP000244168"/>
    </source>
</evidence>
<keyword evidence="1" id="KW-0812">Transmembrane</keyword>